<dbReference type="EMBL" id="FQXG01000003">
    <property type="protein sequence ID" value="SHH55626.1"/>
    <property type="molecule type" value="Genomic_DNA"/>
</dbReference>
<evidence type="ECO:0000313" key="1">
    <source>
        <dbReference type="EMBL" id="SHH55626.1"/>
    </source>
</evidence>
<dbReference type="STRING" id="299255.SAMN02745129_2325"/>
<dbReference type="AlphaFoldDB" id="A0A1M5TYD0"/>
<accession>A0A1M5TYD0</accession>
<keyword evidence="2" id="KW-1185">Reference proteome</keyword>
<evidence type="ECO:0000313" key="2">
    <source>
        <dbReference type="Proteomes" id="UP000184268"/>
    </source>
</evidence>
<proteinExistence type="predicted"/>
<name>A0A1M5TYD0_9GAMM</name>
<sequence length="284" mass="32143">MKACSPVSEFGPINDLPGRYDVADARAAMLPIDYFFLWLGQSLITQQSLREVPSDACCDSCCRPASAWPFGPYAYLGDGYSKSSVYCMSCSSLITGRGDRNGWFNKAGTRSWDLTNMDKATLVVSASGHQLFASANVVGKLDLVQRPVLVNYKAATFKERIRWISENCGDEPYLVMTFSVRKDIALNLKVSEGDELYWTDAVDMKRFHLPSVKRFFELKLDQPDLPWTEIEAQLKRFYRGRIAPGDLEFGRWLRELSCESLTAWMQGLPSDPWLRLDTILLVSE</sequence>
<gene>
    <name evidence="1" type="ORF">SAMN02745129_2325</name>
</gene>
<protein>
    <submittedName>
        <fullName evidence="1">Uncharacterized protein</fullName>
    </submittedName>
</protein>
<dbReference type="Proteomes" id="UP000184268">
    <property type="component" value="Unassembled WGS sequence"/>
</dbReference>
<organism evidence="1 2">
    <name type="scientific">Ferrimonas marina</name>
    <dbReference type="NCBI Taxonomy" id="299255"/>
    <lineage>
        <taxon>Bacteria</taxon>
        <taxon>Pseudomonadati</taxon>
        <taxon>Pseudomonadota</taxon>
        <taxon>Gammaproteobacteria</taxon>
        <taxon>Alteromonadales</taxon>
        <taxon>Ferrimonadaceae</taxon>
        <taxon>Ferrimonas</taxon>
    </lineage>
</organism>
<reference evidence="1 2" key="1">
    <citation type="submission" date="2016-11" db="EMBL/GenBank/DDBJ databases">
        <authorList>
            <person name="Jaros S."/>
            <person name="Januszkiewicz K."/>
            <person name="Wedrychowicz H."/>
        </authorList>
    </citation>
    <scope>NUCLEOTIDE SEQUENCE [LARGE SCALE GENOMIC DNA]</scope>
    <source>
        <strain evidence="1 2">DSM 16917</strain>
    </source>
</reference>